<gene>
    <name evidence="5" type="primary">tatC</name>
    <name evidence="6" type="ORF">JOE21_003544</name>
</gene>
<evidence type="ECO:0000256" key="4">
    <source>
        <dbReference type="ARBA" id="ARBA00023136"/>
    </source>
</evidence>
<comment type="function">
    <text evidence="5">Part of the twin-arginine translocation (Tat) system that transports large folded proteins containing a characteristic twin-arginine motif in their signal peptide across membranes.</text>
</comment>
<evidence type="ECO:0000313" key="7">
    <source>
        <dbReference type="Proteomes" id="UP001185012"/>
    </source>
</evidence>
<name>A0ABU1IRU8_9BACL</name>
<dbReference type="Pfam" id="PF00902">
    <property type="entry name" value="TatC"/>
    <property type="match status" value="1"/>
</dbReference>
<evidence type="ECO:0000256" key="5">
    <source>
        <dbReference type="HAMAP-Rule" id="MF_00902"/>
    </source>
</evidence>
<feature type="transmembrane region" description="Helical" evidence="5">
    <location>
        <begin position="68"/>
        <end position="89"/>
    </location>
</feature>
<dbReference type="EMBL" id="JAVDQG010000010">
    <property type="protein sequence ID" value="MDR6227521.1"/>
    <property type="molecule type" value="Genomic_DNA"/>
</dbReference>
<dbReference type="NCBIfam" id="TIGR00945">
    <property type="entry name" value="tatC"/>
    <property type="match status" value="1"/>
</dbReference>
<keyword evidence="5" id="KW-0811">Translocation</keyword>
<reference evidence="6 7" key="1">
    <citation type="submission" date="2023-07" db="EMBL/GenBank/DDBJ databases">
        <title>Genomic Encyclopedia of Type Strains, Phase IV (KMG-IV): sequencing the most valuable type-strain genomes for metagenomic binning, comparative biology and taxonomic classification.</title>
        <authorList>
            <person name="Goeker M."/>
        </authorList>
    </citation>
    <scope>NUCLEOTIDE SEQUENCE [LARGE SCALE GENOMIC DNA]</scope>
    <source>
        <strain evidence="6 7">DSM 45903</strain>
    </source>
</reference>
<dbReference type="PANTHER" id="PTHR30371">
    <property type="entry name" value="SEC-INDEPENDENT PROTEIN TRANSLOCASE PROTEIN TATC"/>
    <property type="match status" value="1"/>
</dbReference>
<protein>
    <recommendedName>
        <fullName evidence="5">Sec-independent protein translocase protein TatC</fullName>
    </recommendedName>
</protein>
<keyword evidence="4 5" id="KW-0472">Membrane</keyword>
<keyword evidence="3 5" id="KW-1133">Transmembrane helix</keyword>
<keyword evidence="7" id="KW-1185">Reference proteome</keyword>
<dbReference type="Proteomes" id="UP001185012">
    <property type="component" value="Unassembled WGS sequence"/>
</dbReference>
<evidence type="ECO:0000256" key="3">
    <source>
        <dbReference type="ARBA" id="ARBA00022989"/>
    </source>
</evidence>
<sequence>MTDQDKRWTEHLSEMRTRILWVFAFFVVFLIVGFVSAKPIIDWMKADILSGTMGRNLELHIFSPGETISIFMQFAFVVSLVLTSPVALYQAWRFVRPGLTDQERRVTLGYIPVSVLLLVAGLLFGYFLIFPFIIGFLTTLTASLGATETYGMYEFFRFLFRIVIPIGLLFELPVIILFLTRLRILNPEILKKGRKFAYLAMVVLAAMITPPDFISNILVAIPLIALYEVSILFSMRIYRKMKAEEEAVEQSWRERGAVIRPDDDWGEEPRD</sequence>
<keyword evidence="2 5" id="KW-0812">Transmembrane</keyword>
<dbReference type="RefSeq" id="WP_309868588.1">
    <property type="nucleotide sequence ID" value="NZ_JAVDQG010000010.1"/>
</dbReference>
<comment type="subunit">
    <text evidence="5">Forms a complex with TatA.</text>
</comment>
<keyword evidence="5" id="KW-0653">Protein transport</keyword>
<dbReference type="PRINTS" id="PR01840">
    <property type="entry name" value="TATCFAMILY"/>
</dbReference>
<evidence type="ECO:0000256" key="1">
    <source>
        <dbReference type="ARBA" id="ARBA00004141"/>
    </source>
</evidence>
<feature type="transmembrane region" description="Helical" evidence="5">
    <location>
        <begin position="158"/>
        <end position="184"/>
    </location>
</feature>
<organism evidence="6 7">
    <name type="scientific">Desmospora profundinema</name>
    <dbReference type="NCBI Taxonomy" id="1571184"/>
    <lineage>
        <taxon>Bacteria</taxon>
        <taxon>Bacillati</taxon>
        <taxon>Bacillota</taxon>
        <taxon>Bacilli</taxon>
        <taxon>Bacillales</taxon>
        <taxon>Thermoactinomycetaceae</taxon>
        <taxon>Desmospora</taxon>
    </lineage>
</organism>
<proteinExistence type="inferred from homology"/>
<dbReference type="PANTHER" id="PTHR30371:SF4">
    <property type="entry name" value="SEC-INDEPENDENT PROTEIN TRANSLOCASE PROTEIN TATCD"/>
    <property type="match status" value="1"/>
</dbReference>
<dbReference type="HAMAP" id="MF_00902">
    <property type="entry name" value="TatC"/>
    <property type="match status" value="1"/>
</dbReference>
<comment type="similarity">
    <text evidence="5">Belongs to the TatC family.</text>
</comment>
<feature type="transmembrane region" description="Helical" evidence="5">
    <location>
        <begin position="110"/>
        <end position="138"/>
    </location>
</feature>
<evidence type="ECO:0000313" key="6">
    <source>
        <dbReference type="EMBL" id="MDR6227521.1"/>
    </source>
</evidence>
<feature type="transmembrane region" description="Helical" evidence="5">
    <location>
        <begin position="20"/>
        <end position="41"/>
    </location>
</feature>
<evidence type="ECO:0000256" key="2">
    <source>
        <dbReference type="ARBA" id="ARBA00022692"/>
    </source>
</evidence>
<keyword evidence="5" id="KW-1003">Cell membrane</keyword>
<feature type="transmembrane region" description="Helical" evidence="5">
    <location>
        <begin position="217"/>
        <end position="235"/>
    </location>
</feature>
<keyword evidence="5" id="KW-0813">Transport</keyword>
<comment type="subcellular location">
    <subcellularLocation>
        <location evidence="5">Cell membrane</location>
        <topology evidence="5">Multi-pass membrane protein</topology>
    </subcellularLocation>
    <subcellularLocation>
        <location evidence="1">Membrane</location>
        <topology evidence="1">Multi-pass membrane protein</topology>
    </subcellularLocation>
</comment>
<feature type="transmembrane region" description="Helical" evidence="5">
    <location>
        <begin position="196"/>
        <end position="211"/>
    </location>
</feature>
<accession>A0ABU1IRU8</accession>
<comment type="caution">
    <text evidence="6">The sequence shown here is derived from an EMBL/GenBank/DDBJ whole genome shotgun (WGS) entry which is preliminary data.</text>
</comment>
<dbReference type="InterPro" id="IPR002033">
    <property type="entry name" value="TatC"/>
</dbReference>